<comment type="caution">
    <text evidence="1">The sequence shown here is derived from an EMBL/GenBank/DDBJ whole genome shotgun (WGS) entry which is preliminary data.</text>
</comment>
<dbReference type="Proteomes" id="UP001470230">
    <property type="component" value="Unassembled WGS sequence"/>
</dbReference>
<organism evidence="1 2">
    <name type="scientific">Tritrichomonas musculus</name>
    <dbReference type="NCBI Taxonomy" id="1915356"/>
    <lineage>
        <taxon>Eukaryota</taxon>
        <taxon>Metamonada</taxon>
        <taxon>Parabasalia</taxon>
        <taxon>Tritrichomonadida</taxon>
        <taxon>Tritrichomonadidae</taxon>
        <taxon>Tritrichomonas</taxon>
    </lineage>
</organism>
<protein>
    <recommendedName>
        <fullName evidence="3">Ubiquitin-like domain-containing protein</fullName>
    </recommendedName>
</protein>
<evidence type="ECO:0000313" key="2">
    <source>
        <dbReference type="Proteomes" id="UP001470230"/>
    </source>
</evidence>
<proteinExistence type="predicted"/>
<reference evidence="1 2" key="1">
    <citation type="submission" date="2024-04" db="EMBL/GenBank/DDBJ databases">
        <title>Tritrichomonas musculus Genome.</title>
        <authorList>
            <person name="Alves-Ferreira E."/>
            <person name="Grigg M."/>
            <person name="Lorenzi H."/>
            <person name="Galac M."/>
        </authorList>
    </citation>
    <scope>NUCLEOTIDE SEQUENCE [LARGE SCALE GENOMIC DNA]</scope>
    <source>
        <strain evidence="1 2">EAF2021</strain>
    </source>
</reference>
<evidence type="ECO:0008006" key="3">
    <source>
        <dbReference type="Google" id="ProtNLM"/>
    </source>
</evidence>
<sequence length="244" mass="27638">MIQKQHFLSLDSAIQINIATTPLKIKKNSLNSSYDSSNIKTIKVKLSDPVSTIFDSFRSPIKYSRLIFNGQILCPILSFAFYNIHNKDTIIIASFPNAPLATDLTSNIPLKDSNNHQILVAAPKAISISHKRNLFYSRSLNRFKNALSNDNDDSKHIINENCIDNILKEKLPVTESARLSDIYRTQIESDSKSFRQLCSSYNSNPNYYPIKRIPTKKPPQQLESNSEIRSLETKIPSSSILSNF</sequence>
<accession>A0ABR2JQB5</accession>
<evidence type="ECO:0000313" key="1">
    <source>
        <dbReference type="EMBL" id="KAK8881089.1"/>
    </source>
</evidence>
<dbReference type="InterPro" id="IPR029071">
    <property type="entry name" value="Ubiquitin-like_domsf"/>
</dbReference>
<name>A0ABR2JQB5_9EUKA</name>
<dbReference type="EMBL" id="JAPFFF010000010">
    <property type="protein sequence ID" value="KAK8881089.1"/>
    <property type="molecule type" value="Genomic_DNA"/>
</dbReference>
<keyword evidence="2" id="KW-1185">Reference proteome</keyword>
<gene>
    <name evidence="1" type="ORF">M9Y10_003817</name>
</gene>
<dbReference type="SUPFAM" id="SSF54236">
    <property type="entry name" value="Ubiquitin-like"/>
    <property type="match status" value="1"/>
</dbReference>